<gene>
    <name evidence="1" type="ORF">LCGC14_0699150</name>
</gene>
<dbReference type="EMBL" id="LAZR01001485">
    <property type="protein sequence ID" value="KKN43824.1"/>
    <property type="molecule type" value="Genomic_DNA"/>
</dbReference>
<reference evidence="1" key="1">
    <citation type="journal article" date="2015" name="Nature">
        <title>Complex archaea that bridge the gap between prokaryotes and eukaryotes.</title>
        <authorList>
            <person name="Spang A."/>
            <person name="Saw J.H."/>
            <person name="Jorgensen S.L."/>
            <person name="Zaremba-Niedzwiedzka K."/>
            <person name="Martijn J."/>
            <person name="Lind A.E."/>
            <person name="van Eijk R."/>
            <person name="Schleper C."/>
            <person name="Guy L."/>
            <person name="Ettema T.J."/>
        </authorList>
    </citation>
    <scope>NUCLEOTIDE SEQUENCE</scope>
</reference>
<dbReference type="AlphaFoldDB" id="A0A0F9QN05"/>
<sequence>MMDKLPRSVTAIVHIRFVSPPEQGKPIGEGETGLLDHLMKQATGLNPEHQEMLVRFARRFKRSED</sequence>
<proteinExistence type="predicted"/>
<comment type="caution">
    <text evidence="1">The sequence shown here is derived from an EMBL/GenBank/DDBJ whole genome shotgun (WGS) entry which is preliminary data.</text>
</comment>
<evidence type="ECO:0000313" key="1">
    <source>
        <dbReference type="EMBL" id="KKN43824.1"/>
    </source>
</evidence>
<organism evidence="1">
    <name type="scientific">marine sediment metagenome</name>
    <dbReference type="NCBI Taxonomy" id="412755"/>
    <lineage>
        <taxon>unclassified sequences</taxon>
        <taxon>metagenomes</taxon>
        <taxon>ecological metagenomes</taxon>
    </lineage>
</organism>
<name>A0A0F9QN05_9ZZZZ</name>
<accession>A0A0F9QN05</accession>
<protein>
    <submittedName>
        <fullName evidence="1">Uncharacterized protein</fullName>
    </submittedName>
</protein>